<comment type="similarity">
    <text evidence="6">Belongs to the acetyltransferase family. OlsB subfamily.</text>
</comment>
<accession>A0A1N7GDM8</accession>
<evidence type="ECO:0000256" key="6">
    <source>
        <dbReference type="ARBA" id="ARBA00038095"/>
    </source>
</evidence>
<name>A0A1N7GDM8_9RHOB</name>
<evidence type="ECO:0000256" key="10">
    <source>
        <dbReference type="ARBA" id="ARBA00047785"/>
    </source>
</evidence>
<sequence length="251" mass="26755">MTSVDAGRRYIARIGAGAADLAAAQALRGLAFGLSQADGDGFDEGAVHVLIEDRREGILAACFRLGLFVSGIDAAESSYSAQFYDLARLTAFPEPMTELGRFCVRPGARDPDILRVAWGAITAHVDAGGITFLFGCTSFAGTDPKPYSQSFAALAAQHLAPRRFAPARRAAQVVPLARSPSEQPGDGIEARMMMPPLLRSYLGMGGWVSDHAVIDPAMNTIHVFTGLEIARIPEARKRRLRSTLDGAAPAR</sequence>
<keyword evidence="4" id="KW-0443">Lipid metabolism</keyword>
<dbReference type="PANTHER" id="PTHR37323">
    <property type="entry name" value="GCN5-RELATED N-ACETYLTRANSFERASE"/>
    <property type="match status" value="1"/>
</dbReference>
<dbReference type="EC" id="2.3.2.30" evidence="7"/>
<comment type="catalytic activity">
    <reaction evidence="10">
        <text>a (3R)-hydroxyacyl-[ACP] + L-ornithine = a lyso-ornithine lipid + holo-[ACP] + H(+)</text>
        <dbReference type="Rhea" id="RHEA:20633"/>
        <dbReference type="Rhea" id="RHEA-COMP:9685"/>
        <dbReference type="Rhea" id="RHEA-COMP:9945"/>
        <dbReference type="ChEBI" id="CHEBI:15378"/>
        <dbReference type="ChEBI" id="CHEBI:46911"/>
        <dbReference type="ChEBI" id="CHEBI:64479"/>
        <dbReference type="ChEBI" id="CHEBI:78827"/>
        <dbReference type="ChEBI" id="CHEBI:138482"/>
        <dbReference type="EC" id="2.3.2.30"/>
    </reaction>
    <physiologicalReaction direction="left-to-right" evidence="10">
        <dbReference type="Rhea" id="RHEA:20634"/>
    </physiologicalReaction>
</comment>
<dbReference type="RefSeq" id="WP_076532975.1">
    <property type="nucleotide sequence ID" value="NZ_FOAC01000001.1"/>
</dbReference>
<evidence type="ECO:0000256" key="5">
    <source>
        <dbReference type="ARBA" id="ARBA00023315"/>
    </source>
</evidence>
<dbReference type="OrthoDB" id="9787072at2"/>
<dbReference type="Pfam" id="PF13444">
    <property type="entry name" value="Acetyltransf_5"/>
    <property type="match status" value="1"/>
</dbReference>
<keyword evidence="12" id="KW-1185">Reference proteome</keyword>
<protein>
    <recommendedName>
        <fullName evidence="8">L-ornithine N(alpha)-acyltransferase</fullName>
        <ecNumber evidence="7">2.3.2.30</ecNumber>
    </recommendedName>
</protein>
<comment type="pathway">
    <text evidence="1">Lipid metabolism.</text>
</comment>
<evidence type="ECO:0000256" key="7">
    <source>
        <dbReference type="ARBA" id="ARBA00039058"/>
    </source>
</evidence>
<dbReference type="EMBL" id="FTNV01000001">
    <property type="protein sequence ID" value="SIS10602.1"/>
    <property type="molecule type" value="Genomic_DNA"/>
</dbReference>
<evidence type="ECO:0000256" key="8">
    <source>
        <dbReference type="ARBA" id="ARBA00039866"/>
    </source>
</evidence>
<dbReference type="GO" id="GO:0006629">
    <property type="term" value="P:lipid metabolic process"/>
    <property type="evidence" value="ECO:0007669"/>
    <property type="project" value="UniProtKB-KW"/>
</dbReference>
<evidence type="ECO:0000256" key="3">
    <source>
        <dbReference type="ARBA" id="ARBA00022679"/>
    </source>
</evidence>
<gene>
    <name evidence="11" type="ORF">SAMN05421666_1939</name>
</gene>
<proteinExistence type="inferred from homology"/>
<dbReference type="STRING" id="573024.SAMN05216208_0197"/>
<keyword evidence="5 11" id="KW-0012">Acyltransferase</keyword>
<evidence type="ECO:0000313" key="12">
    <source>
        <dbReference type="Proteomes" id="UP000186019"/>
    </source>
</evidence>
<dbReference type="AlphaFoldDB" id="A0A1N7GDM8"/>
<evidence type="ECO:0000256" key="2">
    <source>
        <dbReference type="ARBA" id="ARBA00022516"/>
    </source>
</evidence>
<reference evidence="11 12" key="1">
    <citation type="submission" date="2017-01" db="EMBL/GenBank/DDBJ databases">
        <authorList>
            <person name="Mah S.A."/>
            <person name="Swanson W.J."/>
            <person name="Moy G.W."/>
            <person name="Vacquier V.D."/>
        </authorList>
    </citation>
    <scope>NUCLEOTIDE SEQUENCE [LARGE SCALE GENOMIC DNA]</scope>
    <source>
        <strain evidence="11 12">DSM 29590</strain>
    </source>
</reference>
<evidence type="ECO:0000313" key="11">
    <source>
        <dbReference type="EMBL" id="SIS10602.1"/>
    </source>
</evidence>
<dbReference type="InterPro" id="IPR016181">
    <property type="entry name" value="Acyl_CoA_acyltransferase"/>
</dbReference>
<dbReference type="Proteomes" id="UP000186019">
    <property type="component" value="Unassembled WGS sequence"/>
</dbReference>
<evidence type="ECO:0000256" key="1">
    <source>
        <dbReference type="ARBA" id="ARBA00005189"/>
    </source>
</evidence>
<dbReference type="Gene3D" id="3.40.630.30">
    <property type="match status" value="1"/>
</dbReference>
<keyword evidence="3 11" id="KW-0808">Transferase</keyword>
<comment type="function">
    <text evidence="9">Catalyzes the first step in the biosynthesis of ornithine lipids, which are phosphorus-free membrane lipids. Catalyzes the 3-hydroxyacyl-acyl carrier protein-dependent acylation of ornithine to form lyso-ornithine lipid (LOL).</text>
</comment>
<organism evidence="11 12">
    <name type="scientific">Roseovarius nanhaiticus</name>
    <dbReference type="NCBI Taxonomy" id="573024"/>
    <lineage>
        <taxon>Bacteria</taxon>
        <taxon>Pseudomonadati</taxon>
        <taxon>Pseudomonadota</taxon>
        <taxon>Alphaproteobacteria</taxon>
        <taxon>Rhodobacterales</taxon>
        <taxon>Roseobacteraceae</taxon>
        <taxon>Roseovarius</taxon>
    </lineage>
</organism>
<dbReference type="SUPFAM" id="SSF55729">
    <property type="entry name" value="Acyl-CoA N-acyltransferases (Nat)"/>
    <property type="match status" value="1"/>
</dbReference>
<dbReference type="GO" id="GO:0043810">
    <property type="term" value="F:ornithine-acyl [acyl carrier protein] N-acyltransferase activity"/>
    <property type="evidence" value="ECO:0007669"/>
    <property type="project" value="UniProtKB-EC"/>
</dbReference>
<keyword evidence="2" id="KW-0444">Lipid biosynthesis</keyword>
<evidence type="ECO:0000256" key="9">
    <source>
        <dbReference type="ARBA" id="ARBA00045724"/>
    </source>
</evidence>
<evidence type="ECO:0000256" key="4">
    <source>
        <dbReference type="ARBA" id="ARBA00023098"/>
    </source>
</evidence>
<dbReference type="InterPro" id="IPR052351">
    <property type="entry name" value="Ornithine_N-alpha-AT"/>
</dbReference>
<dbReference type="PANTHER" id="PTHR37323:SF1">
    <property type="entry name" value="L-ORNITHINE N(ALPHA)-ACYLTRANSFERASE"/>
    <property type="match status" value="1"/>
</dbReference>